<dbReference type="Pfam" id="PF12849">
    <property type="entry name" value="PBP_like_2"/>
    <property type="match status" value="1"/>
</dbReference>
<evidence type="ECO:0000259" key="3">
    <source>
        <dbReference type="Pfam" id="PF12849"/>
    </source>
</evidence>
<evidence type="ECO:0000256" key="2">
    <source>
        <dbReference type="SAM" id="SignalP"/>
    </source>
</evidence>
<dbReference type="SUPFAM" id="SSF53850">
    <property type="entry name" value="Periplasmic binding protein-like II"/>
    <property type="match status" value="1"/>
</dbReference>
<dbReference type="PANTHER" id="PTHR30570:SF1">
    <property type="entry name" value="PHOSPHATE-BINDING PROTEIN PSTS"/>
    <property type="match status" value="1"/>
</dbReference>
<dbReference type="Proteomes" id="UP000294155">
    <property type="component" value="Unassembled WGS sequence"/>
</dbReference>
<dbReference type="PROSITE" id="PS51257">
    <property type="entry name" value="PROKAR_LIPOPROTEIN"/>
    <property type="match status" value="1"/>
</dbReference>
<feature type="signal peptide" evidence="2">
    <location>
        <begin position="1"/>
        <end position="21"/>
    </location>
</feature>
<protein>
    <submittedName>
        <fullName evidence="4">Phosphate ABC transporter substrate-binding protein, PhoT family</fullName>
    </submittedName>
</protein>
<accession>A0A4Q5LH43</accession>
<dbReference type="InterPro" id="IPR024370">
    <property type="entry name" value="PBP_domain"/>
</dbReference>
<feature type="chain" id="PRO_5020359674" evidence="2">
    <location>
        <begin position="22"/>
        <end position="321"/>
    </location>
</feature>
<proteinExistence type="predicted"/>
<dbReference type="PANTHER" id="PTHR30570">
    <property type="entry name" value="PERIPLASMIC PHOSPHATE BINDING COMPONENT OF PHOSPHATE ABC TRANSPORTER"/>
    <property type="match status" value="1"/>
</dbReference>
<dbReference type="AlphaFoldDB" id="A0A4Q5LH43"/>
<keyword evidence="1 2" id="KW-0732">Signal</keyword>
<organism evidence="4 5">
    <name type="scientific">Hymenobacter persicinus</name>
    <dbReference type="NCBI Taxonomy" id="2025506"/>
    <lineage>
        <taxon>Bacteria</taxon>
        <taxon>Pseudomonadati</taxon>
        <taxon>Bacteroidota</taxon>
        <taxon>Cytophagia</taxon>
        <taxon>Cytophagales</taxon>
        <taxon>Hymenobacteraceae</taxon>
        <taxon>Hymenobacter</taxon>
    </lineage>
</organism>
<evidence type="ECO:0000313" key="4">
    <source>
        <dbReference type="EMBL" id="RYU83750.1"/>
    </source>
</evidence>
<feature type="domain" description="PBP" evidence="3">
    <location>
        <begin position="33"/>
        <end position="294"/>
    </location>
</feature>
<sequence>MMSSNRWKMGLTVALSSLLLAACNNGGTPGAAAETDTTTSGSINISVDETFAPILTSQVDTFQKLYPAAKIQASYKPEEAAIQDLLSNKARVIVVARQLSAAEKGSFDRLKLVPRAVKLATDGLAIIVHPSNADSLLTTAQLRDIFTGKTAEWSQISGKKKLGAINVVFDANRSSTARYVQDSVTRGAALTQRVFAAKSNPALLDYVATHPSAIGIIGANWISDRDDAAVQRFLKKVRVVGISSNPNPQKADDYVQPYQAYMALKTYPLRREVYLISREARAGLGTGFASFAAGNKGQLIVLKSGLVPAVGQTRIINTNKL</sequence>
<evidence type="ECO:0000256" key="1">
    <source>
        <dbReference type="ARBA" id="ARBA00022729"/>
    </source>
</evidence>
<keyword evidence="5" id="KW-1185">Reference proteome</keyword>
<gene>
    <name evidence="4" type="ORF">EWM57_02045</name>
</gene>
<evidence type="ECO:0000313" key="5">
    <source>
        <dbReference type="Proteomes" id="UP000294155"/>
    </source>
</evidence>
<reference evidence="4 5" key="1">
    <citation type="submission" date="2019-02" db="EMBL/GenBank/DDBJ databases">
        <title>Bacterial novel species isolated from soil.</title>
        <authorList>
            <person name="Jung H.-Y."/>
        </authorList>
    </citation>
    <scope>NUCLEOTIDE SEQUENCE [LARGE SCALE GENOMIC DNA]</scope>
    <source>
        <strain evidence="4 5">1-3-3-3</strain>
    </source>
</reference>
<dbReference type="EMBL" id="SEWE01000003">
    <property type="protein sequence ID" value="RYU83750.1"/>
    <property type="molecule type" value="Genomic_DNA"/>
</dbReference>
<dbReference type="Gene3D" id="3.40.190.10">
    <property type="entry name" value="Periplasmic binding protein-like II"/>
    <property type="match status" value="2"/>
</dbReference>
<comment type="caution">
    <text evidence="4">The sequence shown here is derived from an EMBL/GenBank/DDBJ whole genome shotgun (WGS) entry which is preliminary data.</text>
</comment>
<dbReference type="OrthoDB" id="1450880at2"/>
<name>A0A4Q5LH43_9BACT</name>
<dbReference type="InterPro" id="IPR050811">
    <property type="entry name" value="Phosphate_ABC_transporter"/>
</dbReference>